<feature type="compositionally biased region" description="Acidic residues" evidence="1">
    <location>
        <begin position="212"/>
        <end position="239"/>
    </location>
</feature>
<evidence type="ECO:0000256" key="1">
    <source>
        <dbReference type="SAM" id="MobiDB-lite"/>
    </source>
</evidence>
<organism evidence="2 3">
    <name type="scientific">Vespula maculifrons</name>
    <name type="common">Eastern yellow jacket</name>
    <name type="synonym">Wasp</name>
    <dbReference type="NCBI Taxonomy" id="7453"/>
    <lineage>
        <taxon>Eukaryota</taxon>
        <taxon>Metazoa</taxon>
        <taxon>Ecdysozoa</taxon>
        <taxon>Arthropoda</taxon>
        <taxon>Hexapoda</taxon>
        <taxon>Insecta</taxon>
        <taxon>Pterygota</taxon>
        <taxon>Neoptera</taxon>
        <taxon>Endopterygota</taxon>
        <taxon>Hymenoptera</taxon>
        <taxon>Apocrita</taxon>
        <taxon>Aculeata</taxon>
        <taxon>Vespoidea</taxon>
        <taxon>Vespidae</taxon>
        <taxon>Vespinae</taxon>
        <taxon>Vespula</taxon>
    </lineage>
</organism>
<evidence type="ECO:0000313" key="3">
    <source>
        <dbReference type="Proteomes" id="UP001607303"/>
    </source>
</evidence>
<dbReference type="AlphaFoldDB" id="A0ABD2CNV4"/>
<sequence length="239" mass="26826">KSSTREYDFSIFLSLHRVTTLLISVRNCQYLCKFNDGKPRTSTGGGRRVHFGLAFRELPSVAMEYAKARSIYIVIRGGVEATAGRGGININIIALIALDRATGMVWYGMVWYGIVWCGVARRAQETPHDASVIVIAHTTTCGSEAWTKVRERHTTSWSRHLLLPLLLLCCRRRCCCCCCCCCVVTDITVTSTTRTGGFSERAKEMATTRHDDDDEDDDDDDDDDDEDDDDEDEDEDDDD</sequence>
<feature type="compositionally biased region" description="Basic and acidic residues" evidence="1">
    <location>
        <begin position="200"/>
        <end position="211"/>
    </location>
</feature>
<evidence type="ECO:0000313" key="2">
    <source>
        <dbReference type="EMBL" id="KAL2745848.1"/>
    </source>
</evidence>
<feature type="non-terminal residue" evidence="2">
    <location>
        <position position="1"/>
    </location>
</feature>
<protein>
    <submittedName>
        <fullName evidence="2">Uncharacterized protein</fullName>
    </submittedName>
</protein>
<accession>A0ABD2CNV4</accession>
<feature type="region of interest" description="Disordered" evidence="1">
    <location>
        <begin position="200"/>
        <end position="239"/>
    </location>
</feature>
<proteinExistence type="predicted"/>
<name>A0ABD2CNV4_VESMC</name>
<comment type="caution">
    <text evidence="2">The sequence shown here is derived from an EMBL/GenBank/DDBJ whole genome shotgun (WGS) entry which is preliminary data.</text>
</comment>
<gene>
    <name evidence="2" type="ORF">V1477_006002</name>
</gene>
<dbReference type="Proteomes" id="UP001607303">
    <property type="component" value="Unassembled WGS sequence"/>
</dbReference>
<reference evidence="2 3" key="1">
    <citation type="journal article" date="2024" name="Ann. Entomol. Soc. Am.">
        <title>Genomic analyses of the southern and eastern yellowjacket wasps (Hymenoptera: Vespidae) reveal evolutionary signatures of social life.</title>
        <authorList>
            <person name="Catto M.A."/>
            <person name="Caine P.B."/>
            <person name="Orr S.E."/>
            <person name="Hunt B.G."/>
            <person name="Goodisman M.A.D."/>
        </authorList>
    </citation>
    <scope>NUCLEOTIDE SEQUENCE [LARGE SCALE GENOMIC DNA]</scope>
    <source>
        <strain evidence="2">232</strain>
        <tissue evidence="2">Head and thorax</tissue>
    </source>
</reference>
<dbReference type="EMBL" id="JAYRBN010000040">
    <property type="protein sequence ID" value="KAL2745848.1"/>
    <property type="molecule type" value="Genomic_DNA"/>
</dbReference>
<keyword evidence="3" id="KW-1185">Reference proteome</keyword>